<dbReference type="AlphaFoldDB" id="A0A2Z6P821"/>
<evidence type="ECO:0000313" key="2">
    <source>
        <dbReference type="EMBL" id="GAU38667.1"/>
    </source>
</evidence>
<proteinExistence type="predicted"/>
<keyword evidence="1" id="KW-0472">Membrane</keyword>
<keyword evidence="1" id="KW-0812">Transmembrane</keyword>
<reference evidence="3" key="1">
    <citation type="journal article" date="2017" name="Front. Plant Sci.">
        <title>Climate Clever Clovers: New Paradigm to Reduce the Environmental Footprint of Ruminants by Breeding Low Methanogenic Forages Utilizing Haplotype Variation.</title>
        <authorList>
            <person name="Kaur P."/>
            <person name="Appels R."/>
            <person name="Bayer P.E."/>
            <person name="Keeble-Gagnere G."/>
            <person name="Wang J."/>
            <person name="Hirakawa H."/>
            <person name="Shirasawa K."/>
            <person name="Vercoe P."/>
            <person name="Stefanova K."/>
            <person name="Durmic Z."/>
            <person name="Nichols P."/>
            <person name="Revell C."/>
            <person name="Isobe S.N."/>
            <person name="Edwards D."/>
            <person name="Erskine W."/>
        </authorList>
    </citation>
    <scope>NUCLEOTIDE SEQUENCE [LARGE SCALE GENOMIC DNA]</scope>
    <source>
        <strain evidence="3">cv. Daliak</strain>
    </source>
</reference>
<keyword evidence="3" id="KW-1185">Reference proteome</keyword>
<evidence type="ECO:0008006" key="4">
    <source>
        <dbReference type="Google" id="ProtNLM"/>
    </source>
</evidence>
<feature type="transmembrane region" description="Helical" evidence="1">
    <location>
        <begin position="52"/>
        <end position="71"/>
    </location>
</feature>
<evidence type="ECO:0000256" key="1">
    <source>
        <dbReference type="SAM" id="Phobius"/>
    </source>
</evidence>
<dbReference type="Proteomes" id="UP000242715">
    <property type="component" value="Unassembled WGS sequence"/>
</dbReference>
<organism evidence="2 3">
    <name type="scientific">Trifolium subterraneum</name>
    <name type="common">Subterranean clover</name>
    <dbReference type="NCBI Taxonomy" id="3900"/>
    <lineage>
        <taxon>Eukaryota</taxon>
        <taxon>Viridiplantae</taxon>
        <taxon>Streptophyta</taxon>
        <taxon>Embryophyta</taxon>
        <taxon>Tracheophyta</taxon>
        <taxon>Spermatophyta</taxon>
        <taxon>Magnoliopsida</taxon>
        <taxon>eudicotyledons</taxon>
        <taxon>Gunneridae</taxon>
        <taxon>Pentapetalae</taxon>
        <taxon>rosids</taxon>
        <taxon>fabids</taxon>
        <taxon>Fabales</taxon>
        <taxon>Fabaceae</taxon>
        <taxon>Papilionoideae</taxon>
        <taxon>50 kb inversion clade</taxon>
        <taxon>NPAAA clade</taxon>
        <taxon>Hologalegina</taxon>
        <taxon>IRL clade</taxon>
        <taxon>Trifolieae</taxon>
        <taxon>Trifolium</taxon>
    </lineage>
</organism>
<protein>
    <recommendedName>
        <fullName evidence="4">Transmembrane protein</fullName>
    </recommendedName>
</protein>
<dbReference type="EMBL" id="DF973725">
    <property type="protein sequence ID" value="GAU38667.1"/>
    <property type="molecule type" value="Genomic_DNA"/>
</dbReference>
<gene>
    <name evidence="2" type="ORF">TSUD_292490</name>
</gene>
<sequence>MSGSALHTALFRFQSRRCGTFSWCFMLLCSWVVCFVVLVFQSRRFGTFSCCSVLLLYVLPFWCFVVVLTLSGDTSSVHGVVEWWLRWLCGVVAVFEVCGPRAPPASSSVITVAVH</sequence>
<accession>A0A2Z6P821</accession>
<keyword evidence="1" id="KW-1133">Transmembrane helix</keyword>
<evidence type="ECO:0000313" key="3">
    <source>
        <dbReference type="Proteomes" id="UP000242715"/>
    </source>
</evidence>
<name>A0A2Z6P821_TRISU</name>
<feature type="transmembrane region" description="Helical" evidence="1">
    <location>
        <begin position="20"/>
        <end position="40"/>
    </location>
</feature>